<dbReference type="UniPathway" id="UPA00070">
    <property type="reaction ID" value="UER00120"/>
</dbReference>
<dbReference type="PANTHER" id="PTHR43375">
    <property type="entry name" value="OROTIDINE 5'-PHOSPHATE DECARBOXYLASE"/>
    <property type="match status" value="1"/>
</dbReference>
<keyword evidence="3" id="KW-0210">Decarboxylase</keyword>
<sequence length="275" mass="27752">MSFGDRLLGVFDDVGRLCVGIDPHESLLTAWGLPVDASGVRDFGLRVVEATAGVAGIVKPQVAFFERFGSAGFAALEDVLAAARSAGLLVIGDVKRGEIGSSMAGYAAAWLTVGAPLEVDALTLNPYLGVDDLHDTFAAASSAGKGAFVLAATSNPAGARVQSTRSPDGRTLARTVLDDVASWNRGTGDALGPIGVVIGATVDLASAGLGDVTAALPVLAPGFGHQGAHTGEARQIYGNLSGGVIVSESRSLLLAGPDGIEHAIVERAAEVRGAL</sequence>
<proteinExistence type="inferred from homology"/>
<evidence type="ECO:0000256" key="2">
    <source>
        <dbReference type="ARBA" id="ARBA00008847"/>
    </source>
</evidence>
<evidence type="ECO:0000256" key="3">
    <source>
        <dbReference type="ARBA" id="ARBA00022793"/>
    </source>
</evidence>
<comment type="catalytic activity">
    <reaction evidence="6">
        <text>orotidine 5'-phosphate + H(+) = UMP + CO2</text>
        <dbReference type="Rhea" id="RHEA:11596"/>
        <dbReference type="ChEBI" id="CHEBI:15378"/>
        <dbReference type="ChEBI" id="CHEBI:16526"/>
        <dbReference type="ChEBI" id="CHEBI:57538"/>
        <dbReference type="ChEBI" id="CHEBI:57865"/>
        <dbReference type="EC" id="4.1.1.23"/>
    </reaction>
</comment>
<evidence type="ECO:0000256" key="7">
    <source>
        <dbReference type="NCBIfam" id="TIGR02127"/>
    </source>
</evidence>
<dbReference type="Gene3D" id="3.20.20.70">
    <property type="entry name" value="Aldolase class I"/>
    <property type="match status" value="1"/>
</dbReference>
<comment type="caution">
    <text evidence="9">The sequence shown here is derived from an EMBL/GenBank/DDBJ whole genome shotgun (WGS) entry which is preliminary data.</text>
</comment>
<comment type="pathway">
    <text evidence="1">Pyrimidine metabolism; UMP biosynthesis via de novo pathway; UMP from orotate: step 2/2.</text>
</comment>
<comment type="similarity">
    <text evidence="2">Belongs to the OMP decarboxylase family. Type 2 subfamily.</text>
</comment>
<dbReference type="InterPro" id="IPR011060">
    <property type="entry name" value="RibuloseP-bd_barrel"/>
</dbReference>
<feature type="domain" description="Orotidine 5'-phosphate decarboxylase" evidence="8">
    <location>
        <begin position="16"/>
        <end position="264"/>
    </location>
</feature>
<dbReference type="EC" id="4.1.1.23" evidence="7"/>
<dbReference type="Pfam" id="PF00215">
    <property type="entry name" value="OMPdecase"/>
    <property type="match status" value="1"/>
</dbReference>
<evidence type="ECO:0000259" key="8">
    <source>
        <dbReference type="SMART" id="SM00934"/>
    </source>
</evidence>
<dbReference type="AlphaFoldDB" id="A0A2P8GZT0"/>
<dbReference type="SMART" id="SM00934">
    <property type="entry name" value="OMPdecase"/>
    <property type="match status" value="1"/>
</dbReference>
<dbReference type="PANTHER" id="PTHR43375:SF1">
    <property type="entry name" value="OROTIDINE 5'-PHOSPHATE DECARBOXYLASE"/>
    <property type="match status" value="1"/>
</dbReference>
<dbReference type="InterPro" id="IPR013785">
    <property type="entry name" value="Aldolase_TIM"/>
</dbReference>
<accession>A0A2P8GZT0</accession>
<keyword evidence="5" id="KW-0456">Lyase</keyword>
<dbReference type="InterPro" id="IPR001754">
    <property type="entry name" value="OMPdeCOase_dom"/>
</dbReference>
<dbReference type="GO" id="GO:0006207">
    <property type="term" value="P:'de novo' pyrimidine nucleobase biosynthetic process"/>
    <property type="evidence" value="ECO:0007669"/>
    <property type="project" value="InterPro"/>
</dbReference>
<dbReference type="RefSeq" id="WP_208019765.1">
    <property type="nucleotide sequence ID" value="NZ_PYAU01000001.1"/>
</dbReference>
<dbReference type="InterPro" id="IPR011995">
    <property type="entry name" value="OMPdecase_type-2"/>
</dbReference>
<protein>
    <recommendedName>
        <fullName evidence="7">Orotidine-5'-phosphate decarboxylase</fullName>
        <ecNumber evidence="7">4.1.1.23</ecNumber>
    </recommendedName>
</protein>
<dbReference type="EMBL" id="PYAU01000001">
    <property type="protein sequence ID" value="PSL39484.1"/>
    <property type="molecule type" value="Genomic_DNA"/>
</dbReference>
<dbReference type="SUPFAM" id="SSF51366">
    <property type="entry name" value="Ribulose-phoshate binding barrel"/>
    <property type="match status" value="1"/>
</dbReference>
<evidence type="ECO:0000256" key="5">
    <source>
        <dbReference type="ARBA" id="ARBA00023239"/>
    </source>
</evidence>
<evidence type="ECO:0000256" key="1">
    <source>
        <dbReference type="ARBA" id="ARBA00004861"/>
    </source>
</evidence>
<dbReference type="CDD" id="cd04725">
    <property type="entry name" value="OMP_decarboxylase_like"/>
    <property type="match status" value="1"/>
</dbReference>
<dbReference type="NCBIfam" id="TIGR02127">
    <property type="entry name" value="pyrF_sub2"/>
    <property type="match status" value="1"/>
</dbReference>
<name>A0A2P8GZT0_9MICO</name>
<evidence type="ECO:0000256" key="4">
    <source>
        <dbReference type="ARBA" id="ARBA00022975"/>
    </source>
</evidence>
<evidence type="ECO:0000313" key="9">
    <source>
        <dbReference type="EMBL" id="PSL39484.1"/>
    </source>
</evidence>
<gene>
    <name evidence="9" type="ORF">CLV49_3124</name>
</gene>
<organism evidence="9 10">
    <name type="scientific">Labedella gwakjiensis</name>
    <dbReference type="NCBI Taxonomy" id="390269"/>
    <lineage>
        <taxon>Bacteria</taxon>
        <taxon>Bacillati</taxon>
        <taxon>Actinomycetota</taxon>
        <taxon>Actinomycetes</taxon>
        <taxon>Micrococcales</taxon>
        <taxon>Microbacteriaceae</taxon>
        <taxon>Labedella</taxon>
    </lineage>
</organism>
<dbReference type="GO" id="GO:0004590">
    <property type="term" value="F:orotidine-5'-phosphate decarboxylase activity"/>
    <property type="evidence" value="ECO:0007669"/>
    <property type="project" value="UniProtKB-UniRule"/>
</dbReference>
<evidence type="ECO:0000313" key="10">
    <source>
        <dbReference type="Proteomes" id="UP000241203"/>
    </source>
</evidence>
<reference evidence="9 10" key="1">
    <citation type="submission" date="2018-03" db="EMBL/GenBank/DDBJ databases">
        <title>Genomic Encyclopedia of Archaeal and Bacterial Type Strains, Phase II (KMG-II): from individual species to whole genera.</title>
        <authorList>
            <person name="Goeker M."/>
        </authorList>
    </citation>
    <scope>NUCLEOTIDE SEQUENCE [LARGE SCALE GENOMIC DNA]</scope>
    <source>
        <strain evidence="9 10">DSM 21548</strain>
    </source>
</reference>
<dbReference type="Proteomes" id="UP000241203">
    <property type="component" value="Unassembled WGS sequence"/>
</dbReference>
<dbReference type="GO" id="GO:0044205">
    <property type="term" value="P:'de novo' UMP biosynthetic process"/>
    <property type="evidence" value="ECO:0007669"/>
    <property type="project" value="UniProtKB-UniPathway"/>
</dbReference>
<keyword evidence="4" id="KW-0665">Pyrimidine biosynthesis</keyword>
<evidence type="ECO:0000256" key="6">
    <source>
        <dbReference type="ARBA" id="ARBA00049157"/>
    </source>
</evidence>